<organism evidence="1 2">
    <name type="scientific">Psilocybe cubensis</name>
    <name type="common">Psychedelic mushroom</name>
    <name type="synonym">Stropharia cubensis</name>
    <dbReference type="NCBI Taxonomy" id="181762"/>
    <lineage>
        <taxon>Eukaryota</taxon>
        <taxon>Fungi</taxon>
        <taxon>Dikarya</taxon>
        <taxon>Basidiomycota</taxon>
        <taxon>Agaricomycotina</taxon>
        <taxon>Agaricomycetes</taxon>
        <taxon>Agaricomycetidae</taxon>
        <taxon>Agaricales</taxon>
        <taxon>Agaricineae</taxon>
        <taxon>Strophariaceae</taxon>
        <taxon>Psilocybe</taxon>
    </lineage>
</organism>
<comment type="caution">
    <text evidence="1">The sequence shown here is derived from an EMBL/GenBank/DDBJ whole genome shotgun (WGS) entry which is preliminary data.</text>
</comment>
<sequence length="577" mass="65729">MTHGEEKLTFSKIPKATKVPAEEAPRRSTRENVAKNTAQSYSLAEARALAQKQKAEATATKPKARRSILSKKQPLKELATALTEIERTELNASAEESFYQTASEEINPQFTVTKTYKMKDLPTTKERSAPKFNESEPTELLRYLEEVEELFKKYDVTEEKDKKKTACKYAPAATEAEWKAFSSYDKGTWIEFKRDLIASYPEVVLLHRGSIATLDKLCKTYKGNNQLESNESTRLAAFVRPFRAEAVKLLKDPALVSNRDLVTRFMGCLSDEFARRVSIKLDSDSDTKNAIRKLTAAAPAGDGIPLIEESAFIRWEDRHSLPDVIAAATNIAEMGAWSRTGETRVVPNEQRTYGADQLASTNRSETTVKLEETIAQLADTVLNSEKQRAAEYRQLQDAQMRQYQEFQSFMSSFRQNTNMNSSAPVGNNYGAPRVRTNQNNGCYYCKEETHHIYECPYIKKHLELKWIIKNHDNHIRLPGGSQIHTDGVKSRKDIVEQQNYKTPGVIPAAKISQMYNHQERDSPMDEAHYRLHRQYELSKSLRSLTENFGEDALEAVLEERRRYAVNEEEEPALANFP</sequence>
<keyword evidence="2" id="KW-1185">Reference proteome</keyword>
<dbReference type="EMBL" id="JAFIQS020000002">
    <property type="protein sequence ID" value="KAH9484673.1"/>
    <property type="molecule type" value="Genomic_DNA"/>
</dbReference>
<name>A0ACB8H9R9_PSICU</name>
<gene>
    <name evidence="1" type="ORF">JR316_0001572</name>
</gene>
<evidence type="ECO:0000313" key="1">
    <source>
        <dbReference type="EMBL" id="KAH9484673.1"/>
    </source>
</evidence>
<proteinExistence type="predicted"/>
<accession>A0ACB8H9R9</accession>
<evidence type="ECO:0000313" key="2">
    <source>
        <dbReference type="Proteomes" id="UP000664032"/>
    </source>
</evidence>
<reference evidence="1" key="1">
    <citation type="submission" date="2021-10" db="EMBL/GenBank/DDBJ databases">
        <title>Psilocybe cubensis genome.</title>
        <authorList>
            <person name="Mckernan K.J."/>
            <person name="Crawford S."/>
            <person name="Trippe A."/>
            <person name="Kane L.T."/>
            <person name="Mclaughlin S."/>
        </authorList>
    </citation>
    <scope>NUCLEOTIDE SEQUENCE</scope>
    <source>
        <strain evidence="1">MGC-MH-2018</strain>
    </source>
</reference>
<dbReference type="Proteomes" id="UP000664032">
    <property type="component" value="Unassembled WGS sequence"/>
</dbReference>
<protein>
    <submittedName>
        <fullName evidence="1">Uncharacterized protein</fullName>
    </submittedName>
</protein>